<organism evidence="10 11">
    <name type="scientific">Phyllobacterium bourgognense</name>
    <dbReference type="NCBI Taxonomy" id="314236"/>
    <lineage>
        <taxon>Bacteria</taxon>
        <taxon>Pseudomonadati</taxon>
        <taxon>Pseudomonadota</taxon>
        <taxon>Alphaproteobacteria</taxon>
        <taxon>Hyphomicrobiales</taxon>
        <taxon>Phyllobacteriaceae</taxon>
        <taxon>Phyllobacterium</taxon>
    </lineage>
</organism>
<dbReference type="GO" id="GO:0006813">
    <property type="term" value="P:potassium ion transport"/>
    <property type="evidence" value="ECO:0007669"/>
    <property type="project" value="InterPro"/>
</dbReference>
<evidence type="ECO:0000256" key="8">
    <source>
        <dbReference type="SAM" id="Phobius"/>
    </source>
</evidence>
<dbReference type="PANTHER" id="PTHR30445">
    <property type="entry name" value="K(+)_H(+) ANTIPORTER SUBUNIT KHTT"/>
    <property type="match status" value="1"/>
</dbReference>
<feature type="domain" description="YidE/YbjL duplication" evidence="9">
    <location>
        <begin position="16"/>
        <end position="190"/>
    </location>
</feature>
<reference evidence="10 11" key="1">
    <citation type="submission" date="2018-07" db="EMBL/GenBank/DDBJ databases">
        <title>Genomic Encyclopedia of Type Strains, Phase III (KMG-III): the genomes of soil and plant-associated and newly described type strains.</title>
        <authorList>
            <person name="Whitman W."/>
        </authorList>
    </citation>
    <scope>NUCLEOTIDE SEQUENCE [LARGE SCALE GENOMIC DNA]</scope>
    <source>
        <strain evidence="10 11">31-25a</strain>
    </source>
</reference>
<evidence type="ECO:0000313" key="10">
    <source>
        <dbReference type="EMBL" id="RCW78507.1"/>
    </source>
</evidence>
<keyword evidence="4" id="KW-1003">Cell membrane</keyword>
<evidence type="ECO:0000313" key="11">
    <source>
        <dbReference type="Proteomes" id="UP000253324"/>
    </source>
</evidence>
<comment type="caution">
    <text evidence="10">The sequence shown here is derived from an EMBL/GenBank/DDBJ whole genome shotgun (WGS) entry which is preliminary data.</text>
</comment>
<feature type="transmembrane region" description="Helical" evidence="8">
    <location>
        <begin position="414"/>
        <end position="434"/>
    </location>
</feature>
<gene>
    <name evidence="10" type="ORF">C7476_12438</name>
</gene>
<evidence type="ECO:0000256" key="1">
    <source>
        <dbReference type="ARBA" id="ARBA00004651"/>
    </source>
</evidence>
<dbReference type="Pfam" id="PF06826">
    <property type="entry name" value="Asp-Al_Ex"/>
    <property type="match status" value="2"/>
</dbReference>
<dbReference type="NCBIfam" id="TIGR01625">
    <property type="entry name" value="YidE_YbjL_dupl"/>
    <property type="match status" value="1"/>
</dbReference>
<dbReference type="InterPro" id="IPR006512">
    <property type="entry name" value="YidE_YbjL"/>
</dbReference>
<evidence type="ECO:0000256" key="4">
    <source>
        <dbReference type="ARBA" id="ARBA00022475"/>
    </source>
</evidence>
<dbReference type="GO" id="GO:0005886">
    <property type="term" value="C:plasma membrane"/>
    <property type="evidence" value="ECO:0007669"/>
    <property type="project" value="UniProtKB-SubCell"/>
</dbReference>
<dbReference type="SUPFAM" id="SSF116726">
    <property type="entry name" value="TrkA C-terminal domain-like"/>
    <property type="match status" value="1"/>
</dbReference>
<evidence type="ECO:0000256" key="6">
    <source>
        <dbReference type="ARBA" id="ARBA00022989"/>
    </source>
</evidence>
<feature type="domain" description="YidE/YbjL duplication" evidence="9">
    <location>
        <begin position="393"/>
        <end position="559"/>
    </location>
</feature>
<feature type="transmembrane region" description="Helical" evidence="8">
    <location>
        <begin position="390"/>
        <end position="408"/>
    </location>
</feature>
<feature type="transmembrane region" description="Helical" evidence="8">
    <location>
        <begin position="163"/>
        <end position="185"/>
    </location>
</feature>
<proteinExistence type="inferred from homology"/>
<feature type="transmembrane region" description="Helical" evidence="8">
    <location>
        <begin position="545"/>
        <end position="564"/>
    </location>
</feature>
<feature type="transmembrane region" description="Helical" evidence="8">
    <location>
        <begin position="454"/>
        <end position="473"/>
    </location>
</feature>
<dbReference type="OrthoDB" id="5166626at2"/>
<keyword evidence="7 8" id="KW-0472">Membrane</keyword>
<evidence type="ECO:0000259" key="9">
    <source>
        <dbReference type="Pfam" id="PF06826"/>
    </source>
</evidence>
<evidence type="ECO:0000256" key="5">
    <source>
        <dbReference type="ARBA" id="ARBA00022692"/>
    </source>
</evidence>
<evidence type="ECO:0000256" key="7">
    <source>
        <dbReference type="ARBA" id="ARBA00023136"/>
    </source>
</evidence>
<name>A0A368YI09_9HYPH</name>
<accession>A0A368YI09</accession>
<dbReference type="AlphaFoldDB" id="A0A368YI09"/>
<dbReference type="RefSeq" id="WP_114432641.1">
    <property type="nucleotide sequence ID" value="NZ_QPJM01000024.1"/>
</dbReference>
<dbReference type="Proteomes" id="UP000253324">
    <property type="component" value="Unassembled WGS sequence"/>
</dbReference>
<sequence length="565" mass="59111">MQTFFEFLNANPFMLLFLTVGLAVWIGRQSVMGYGLGMVAAAIIVGCGLAVVGSIYGVKLELNNFTKSMFYYLFMYGVGLRVGPSFMNSLGGDGIKFTVLAFISCIVGLTIVVLGTMIFDLPLGTAGGMLAGSQTMSAAIGSAEQAVTSGAIALPAGTTPEQASAMIALSYGITYIWGTVGIILITKYLPKWWGVDARAAARAYEAEHGVASGDAPTLSGWTAGGLRAYRLENAAWKGRTVRELLHENPEYRVVNVVRGGAPQELTGTLSLQLGDVIALGGRRETLSDKMGLIGPEVADKIALDIPLDSAEILVTNGEIVKKTREEWRALPGVDQLQVAALERGGVRLPIGNDTKLQRMDVVTVVGLKDAVNKVGALFGRVVRPSSATDLLTLSLGMILGLLIGAIQFPAFGASIGLGNAGGLLVAGVIVSSVASRLRFFGNTPSAARNILEDLGLVVFVAIVGINAGNSLLAQLTGALALKIFVVGFVACSVPPVLVWAIGFHIFKMNPAILMGAVAGARSHSGPCREAAVEIQSNVPWIGFPVGYAVSGVLLTVFGYFAMLLS</sequence>
<dbReference type="EMBL" id="QPJM01000024">
    <property type="protein sequence ID" value="RCW78507.1"/>
    <property type="molecule type" value="Genomic_DNA"/>
</dbReference>
<keyword evidence="3" id="KW-0813">Transport</keyword>
<keyword evidence="11" id="KW-1185">Reference proteome</keyword>
<dbReference type="InterPro" id="IPR050144">
    <property type="entry name" value="AAE_transporter"/>
</dbReference>
<comment type="similarity">
    <text evidence="2">Belongs to the AAE transporter (TC 2.A.81) family.</text>
</comment>
<evidence type="ECO:0000256" key="2">
    <source>
        <dbReference type="ARBA" id="ARBA00009854"/>
    </source>
</evidence>
<dbReference type="PANTHER" id="PTHR30445:SF9">
    <property type="match status" value="1"/>
</dbReference>
<keyword evidence="6 8" id="KW-1133">Transmembrane helix</keyword>
<feature type="transmembrane region" description="Helical" evidence="8">
    <location>
        <begin position="99"/>
        <end position="119"/>
    </location>
</feature>
<feature type="transmembrane region" description="Helical" evidence="8">
    <location>
        <begin position="479"/>
        <end position="506"/>
    </location>
</feature>
<keyword evidence="5 8" id="KW-0812">Transmembrane</keyword>
<feature type="transmembrane region" description="Helical" evidence="8">
    <location>
        <begin position="12"/>
        <end position="27"/>
    </location>
</feature>
<dbReference type="InterPro" id="IPR036721">
    <property type="entry name" value="RCK_C_sf"/>
</dbReference>
<protein>
    <submittedName>
        <fullName evidence="10">Putative transport protein</fullName>
    </submittedName>
</protein>
<evidence type="ECO:0000256" key="3">
    <source>
        <dbReference type="ARBA" id="ARBA00022448"/>
    </source>
</evidence>
<feature type="transmembrane region" description="Helical" evidence="8">
    <location>
        <begin position="34"/>
        <end position="57"/>
    </location>
</feature>
<comment type="subcellular location">
    <subcellularLocation>
        <location evidence="1">Cell membrane</location>
        <topology evidence="1">Multi-pass membrane protein</topology>
    </subcellularLocation>
</comment>
<feature type="transmembrane region" description="Helical" evidence="8">
    <location>
        <begin position="69"/>
        <end position="87"/>
    </location>
</feature>